<evidence type="ECO:0000259" key="9">
    <source>
        <dbReference type="Pfam" id="PF00361"/>
    </source>
</evidence>
<feature type="transmembrane region" description="Helical" evidence="8">
    <location>
        <begin position="265"/>
        <end position="284"/>
    </location>
</feature>
<feature type="domain" description="NADH:quinone oxidoreductase/Mrp antiporter transmembrane" evidence="9">
    <location>
        <begin position="121"/>
        <end position="415"/>
    </location>
</feature>
<comment type="similarity">
    <text evidence="2">Belongs to the CPA3 antiporters (TC 2.A.63) subunit D family.</text>
</comment>
<dbReference type="GO" id="GO:0008137">
    <property type="term" value="F:NADH dehydrogenase (ubiquinone) activity"/>
    <property type="evidence" value="ECO:0007669"/>
    <property type="project" value="InterPro"/>
</dbReference>
<feature type="transmembrane region" description="Helical" evidence="8">
    <location>
        <begin position="405"/>
        <end position="428"/>
    </location>
</feature>
<comment type="caution">
    <text evidence="10">The sequence shown here is derived from an EMBL/GenBank/DDBJ whole genome shotgun (WGS) entry which is preliminary data.</text>
</comment>
<dbReference type="PRINTS" id="PR01437">
    <property type="entry name" value="NUOXDRDTASE4"/>
</dbReference>
<keyword evidence="3" id="KW-1003">Cell membrane</keyword>
<keyword evidence="6 8" id="KW-0472">Membrane</keyword>
<feature type="transmembrane region" description="Helical" evidence="8">
    <location>
        <begin position="199"/>
        <end position="221"/>
    </location>
</feature>
<feature type="transmembrane region" description="Helical" evidence="8">
    <location>
        <begin position="66"/>
        <end position="86"/>
    </location>
</feature>
<protein>
    <submittedName>
        <fullName evidence="10">NADH-quinone oxidoreductase subunit J</fullName>
    </submittedName>
</protein>
<accession>A0A2W2BMW6</accession>
<evidence type="ECO:0000256" key="5">
    <source>
        <dbReference type="ARBA" id="ARBA00022989"/>
    </source>
</evidence>
<feature type="transmembrane region" description="Helical" evidence="8">
    <location>
        <begin position="331"/>
        <end position="353"/>
    </location>
</feature>
<feature type="transmembrane region" description="Helical" evidence="8">
    <location>
        <begin position="233"/>
        <end position="253"/>
    </location>
</feature>
<evidence type="ECO:0000256" key="2">
    <source>
        <dbReference type="ARBA" id="ARBA00005346"/>
    </source>
</evidence>
<evidence type="ECO:0000256" key="7">
    <source>
        <dbReference type="RuleBase" id="RU000320"/>
    </source>
</evidence>
<dbReference type="Pfam" id="PF00361">
    <property type="entry name" value="Proton_antipo_M"/>
    <property type="match status" value="1"/>
</dbReference>
<feature type="transmembrane region" description="Helical" evidence="8">
    <location>
        <begin position="157"/>
        <end position="179"/>
    </location>
</feature>
<dbReference type="AlphaFoldDB" id="A0A2W2BMW6"/>
<feature type="transmembrane region" description="Helical" evidence="8">
    <location>
        <begin position="449"/>
        <end position="472"/>
    </location>
</feature>
<feature type="transmembrane region" description="Helical" evidence="8">
    <location>
        <begin position="125"/>
        <end position="145"/>
    </location>
</feature>
<feature type="transmembrane region" description="Helical" evidence="8">
    <location>
        <begin position="365"/>
        <end position="385"/>
    </location>
</feature>
<dbReference type="PANTHER" id="PTHR42703">
    <property type="entry name" value="NADH DEHYDROGENASE"/>
    <property type="match status" value="1"/>
</dbReference>
<feature type="transmembrane region" description="Helical" evidence="8">
    <location>
        <begin position="98"/>
        <end position="119"/>
    </location>
</feature>
<evidence type="ECO:0000256" key="3">
    <source>
        <dbReference type="ARBA" id="ARBA00022475"/>
    </source>
</evidence>
<dbReference type="GO" id="GO:0042773">
    <property type="term" value="P:ATP synthesis coupled electron transport"/>
    <property type="evidence" value="ECO:0007669"/>
    <property type="project" value="InterPro"/>
</dbReference>
<evidence type="ECO:0000313" key="11">
    <source>
        <dbReference type="Proteomes" id="UP000248795"/>
    </source>
</evidence>
<feature type="transmembrane region" description="Helical" evidence="8">
    <location>
        <begin position="291"/>
        <end position="311"/>
    </location>
</feature>
<dbReference type="EMBL" id="QKVK01000003">
    <property type="protein sequence ID" value="PZF77589.1"/>
    <property type="molecule type" value="Genomic_DNA"/>
</dbReference>
<dbReference type="PANTHER" id="PTHR42703:SF1">
    <property type="entry name" value="NA(+)_H(+) ANTIPORTER SUBUNIT D1"/>
    <property type="match status" value="1"/>
</dbReference>
<dbReference type="InterPro" id="IPR003918">
    <property type="entry name" value="NADH_UbQ_OxRdtase"/>
</dbReference>
<dbReference type="InterPro" id="IPR001750">
    <property type="entry name" value="ND/Mrp_TM"/>
</dbReference>
<dbReference type="InterPro" id="IPR050586">
    <property type="entry name" value="CPA3_Na-H_Antiporter_D"/>
</dbReference>
<keyword evidence="5 8" id="KW-1133">Transmembrane helix</keyword>
<sequence>MPAVALVALIGLGGRAARMIVAAALLFQLYVAVRVALLVAGSATPLAYVVGGFQPPLGITLRADGVSALMMVVSAVIFLGAASFAWKDFAQARGQPEARLSLIFWSALLAMASALNLLFTSTDLFNLYVGLELLTFAAIPVVAIKGGAETLRAALRYLLFAVFGSMLYLFGIVLIYGAYGTLAISAIAAQVQPNAATLAAAGFVTVGLLAKTALFPFHLWLPPAHAGAPAAGSAVLSALVVKGSLFLLMRLWFDTFPSLREPADMQLLAFLGALAVIIGSVTALRQPRLKLLVAYSTVAQIGYMFFVFTLVPKTAGDIVASAAWTGAWLQVVAHAFAKAGMFLAAGLVAEVLGHDRIRDLGGLSARAPLVVLTFAISGLSLMGLPPSGGFSAKFMLLAAALAEGHWVWATVIIAGGVLAGAYVFAVLARMMAAPTKAAELASIGRTRQLIALGLASVSVLMGLMPLHPIAFFEIGRFP</sequence>
<name>A0A2W2BMW6_9HYPH</name>
<dbReference type="Proteomes" id="UP000248795">
    <property type="component" value="Unassembled WGS sequence"/>
</dbReference>
<evidence type="ECO:0000256" key="6">
    <source>
        <dbReference type="ARBA" id="ARBA00023136"/>
    </source>
</evidence>
<keyword evidence="4 7" id="KW-0812">Transmembrane</keyword>
<proteinExistence type="inferred from homology"/>
<reference evidence="11" key="1">
    <citation type="submission" date="2018-06" db="EMBL/GenBank/DDBJ databases">
        <title>Aestuariibacter litoralis strain KCTC 52945T.</title>
        <authorList>
            <person name="Li X."/>
            <person name="Salam N."/>
            <person name="Li J.-L."/>
            <person name="Chen Y.-M."/>
            <person name="Yang Z.-W."/>
            <person name="Zhang L.-Y."/>
            <person name="Han M.-X."/>
            <person name="Xiao M."/>
            <person name="Li W.-J."/>
        </authorList>
    </citation>
    <scope>NUCLEOTIDE SEQUENCE [LARGE SCALE GENOMIC DNA]</scope>
    <source>
        <strain evidence="11">KCTC 52945</strain>
    </source>
</reference>
<dbReference type="GO" id="GO:0005886">
    <property type="term" value="C:plasma membrane"/>
    <property type="evidence" value="ECO:0007669"/>
    <property type="project" value="UniProtKB-SubCell"/>
</dbReference>
<evidence type="ECO:0000256" key="8">
    <source>
        <dbReference type="SAM" id="Phobius"/>
    </source>
</evidence>
<gene>
    <name evidence="10" type="ORF">DK847_08255</name>
</gene>
<comment type="subcellular location">
    <subcellularLocation>
        <location evidence="1">Cell membrane</location>
        <topology evidence="1">Multi-pass membrane protein</topology>
    </subcellularLocation>
    <subcellularLocation>
        <location evidence="7">Membrane</location>
        <topology evidence="7">Multi-pass membrane protein</topology>
    </subcellularLocation>
</comment>
<keyword evidence="11" id="KW-1185">Reference proteome</keyword>
<evidence type="ECO:0000256" key="4">
    <source>
        <dbReference type="ARBA" id="ARBA00022692"/>
    </source>
</evidence>
<evidence type="ECO:0000313" key="10">
    <source>
        <dbReference type="EMBL" id="PZF77589.1"/>
    </source>
</evidence>
<evidence type="ECO:0000256" key="1">
    <source>
        <dbReference type="ARBA" id="ARBA00004651"/>
    </source>
</evidence>
<organism evidence="10 11">
    <name type="scientific">Aestuariivirga litoralis</name>
    <dbReference type="NCBI Taxonomy" id="2650924"/>
    <lineage>
        <taxon>Bacteria</taxon>
        <taxon>Pseudomonadati</taxon>
        <taxon>Pseudomonadota</taxon>
        <taxon>Alphaproteobacteria</taxon>
        <taxon>Hyphomicrobiales</taxon>
        <taxon>Aestuariivirgaceae</taxon>
        <taxon>Aestuariivirga</taxon>
    </lineage>
</organism>